<gene>
    <name evidence="1" type="ORF">BofuT4_P093310.1</name>
</gene>
<dbReference type="PANTHER" id="PTHR33112:SF16">
    <property type="entry name" value="HETEROKARYON INCOMPATIBILITY DOMAIN-CONTAINING PROTEIN"/>
    <property type="match status" value="1"/>
</dbReference>
<proteinExistence type="predicted"/>
<evidence type="ECO:0000313" key="2">
    <source>
        <dbReference type="Proteomes" id="UP000008177"/>
    </source>
</evidence>
<dbReference type="AlphaFoldDB" id="G2YE61"/>
<dbReference type="HOGENOM" id="CLU_1042044_0_0_1"/>
<name>G2YE61_BOTF4</name>
<dbReference type="EMBL" id="FQ790322">
    <property type="protein sequence ID" value="CCD50059.1"/>
    <property type="molecule type" value="Genomic_DNA"/>
</dbReference>
<dbReference type="PANTHER" id="PTHR33112">
    <property type="entry name" value="DOMAIN PROTEIN, PUTATIVE-RELATED"/>
    <property type="match status" value="1"/>
</dbReference>
<dbReference type="InParanoid" id="G2YE61"/>
<evidence type="ECO:0000313" key="1">
    <source>
        <dbReference type="EMBL" id="CCD50059.1"/>
    </source>
</evidence>
<accession>G2YE61</accession>
<dbReference type="OrthoDB" id="8300194at2759"/>
<organism evidence="1 2">
    <name type="scientific">Botryotinia fuckeliana (strain T4)</name>
    <name type="common">Noble rot fungus</name>
    <name type="synonym">Botrytis cinerea</name>
    <dbReference type="NCBI Taxonomy" id="999810"/>
    <lineage>
        <taxon>Eukaryota</taxon>
        <taxon>Fungi</taxon>
        <taxon>Dikarya</taxon>
        <taxon>Ascomycota</taxon>
        <taxon>Pezizomycotina</taxon>
        <taxon>Leotiomycetes</taxon>
        <taxon>Helotiales</taxon>
        <taxon>Sclerotiniaceae</taxon>
        <taxon>Botrytis</taxon>
    </lineage>
</organism>
<protein>
    <submittedName>
        <fullName evidence="1">Uncharacterized protein</fullName>
    </submittedName>
</protein>
<reference evidence="2" key="1">
    <citation type="journal article" date="2011" name="PLoS Genet.">
        <title>Genomic analysis of the necrotrophic fungal pathogens Sclerotinia sclerotiorum and Botrytis cinerea.</title>
        <authorList>
            <person name="Amselem J."/>
            <person name="Cuomo C.A."/>
            <person name="van Kan J.A."/>
            <person name="Viaud M."/>
            <person name="Benito E.P."/>
            <person name="Couloux A."/>
            <person name="Coutinho P.M."/>
            <person name="de Vries R.P."/>
            <person name="Dyer P.S."/>
            <person name="Fillinger S."/>
            <person name="Fournier E."/>
            <person name="Gout L."/>
            <person name="Hahn M."/>
            <person name="Kohn L."/>
            <person name="Lapalu N."/>
            <person name="Plummer K.M."/>
            <person name="Pradier J.M."/>
            <person name="Quevillon E."/>
            <person name="Sharon A."/>
            <person name="Simon A."/>
            <person name="ten Have A."/>
            <person name="Tudzynski B."/>
            <person name="Tudzynski P."/>
            <person name="Wincker P."/>
            <person name="Andrew M."/>
            <person name="Anthouard V."/>
            <person name="Beever R.E."/>
            <person name="Beffa R."/>
            <person name="Benoit I."/>
            <person name="Bouzid O."/>
            <person name="Brault B."/>
            <person name="Chen Z."/>
            <person name="Choquer M."/>
            <person name="Collemare J."/>
            <person name="Cotton P."/>
            <person name="Danchin E.G."/>
            <person name="Da Silva C."/>
            <person name="Gautier A."/>
            <person name="Giraud C."/>
            <person name="Giraud T."/>
            <person name="Gonzalez C."/>
            <person name="Grossetete S."/>
            <person name="Guldener U."/>
            <person name="Henrissat B."/>
            <person name="Howlett B.J."/>
            <person name="Kodira C."/>
            <person name="Kretschmer M."/>
            <person name="Lappartient A."/>
            <person name="Leroch M."/>
            <person name="Levis C."/>
            <person name="Mauceli E."/>
            <person name="Neuveglise C."/>
            <person name="Oeser B."/>
            <person name="Pearson M."/>
            <person name="Poulain J."/>
            <person name="Poussereau N."/>
            <person name="Quesneville H."/>
            <person name="Rascle C."/>
            <person name="Schumacher J."/>
            <person name="Segurens B."/>
            <person name="Sexton A."/>
            <person name="Silva E."/>
            <person name="Sirven C."/>
            <person name="Soanes D.M."/>
            <person name="Talbot N.J."/>
            <person name="Templeton M."/>
            <person name="Yandava C."/>
            <person name="Yarden O."/>
            <person name="Zeng Q."/>
            <person name="Rollins J.A."/>
            <person name="Lebrun M.H."/>
            <person name="Dickman M."/>
        </authorList>
    </citation>
    <scope>NUCLEOTIDE SEQUENCE [LARGE SCALE GENOMIC DNA]</scope>
    <source>
        <strain evidence="2">T4</strain>
    </source>
</reference>
<sequence>MEWRREADRMSTVYGNVLLVLAASISPGHELGMLRERPSSYCHIIDFNWNNDPLCLRMQSRVFRNNQRLTVFYDGPLSEQAWACQERLLDRRVLLSNEAELLWECKEVIYLLLLATEIVTCYVSKRLTQPGDRLPAISGIAGFFQRQLGVDCLAGLWRRNLLQGVPLENLGSNCYPPGLPLRYRAPSRSWVAADYPPKYEEIKSAEFCVLSSWKCADEDEDEDEDVDDYSGTHFSIDFLLEVETVQIEEDELEEGIFVPSRMKNSNL</sequence>
<dbReference type="STRING" id="999810.G2YE61"/>
<dbReference type="Proteomes" id="UP000008177">
    <property type="component" value="Unplaced contigs"/>
</dbReference>